<protein>
    <submittedName>
        <fullName evidence="2">Uncharacterized protein</fullName>
    </submittedName>
</protein>
<evidence type="ECO:0000313" key="2">
    <source>
        <dbReference type="EMBL" id="VDP01508.1"/>
    </source>
</evidence>
<feature type="compositionally biased region" description="Polar residues" evidence="1">
    <location>
        <begin position="79"/>
        <end position="89"/>
    </location>
</feature>
<sequence>MLGHSPTTFKLVSASVGLNIHKGKTMVLKFRAENSNPITVDGETLEDVESFTYLESIIDEQGGNDWQSKGRISTVEKPGTQNNCQPISK</sequence>
<keyword evidence="3" id="KW-1185">Reference proteome</keyword>
<feature type="region of interest" description="Disordered" evidence="1">
    <location>
        <begin position="62"/>
        <end position="89"/>
    </location>
</feature>
<name>A0A183M9D8_9TREM</name>
<reference evidence="2 3" key="1">
    <citation type="submission" date="2018-11" db="EMBL/GenBank/DDBJ databases">
        <authorList>
            <consortium name="Pathogen Informatics"/>
        </authorList>
    </citation>
    <scope>NUCLEOTIDE SEQUENCE [LARGE SCALE GENOMIC DNA]</scope>
    <source>
        <strain evidence="2 3">Zambia</strain>
    </source>
</reference>
<dbReference type="Proteomes" id="UP000277204">
    <property type="component" value="Unassembled WGS sequence"/>
</dbReference>
<accession>A0A183M9D8</accession>
<evidence type="ECO:0000313" key="3">
    <source>
        <dbReference type="Proteomes" id="UP000277204"/>
    </source>
</evidence>
<evidence type="ECO:0000256" key="1">
    <source>
        <dbReference type="SAM" id="MobiDB-lite"/>
    </source>
</evidence>
<organism evidence="2 3">
    <name type="scientific">Schistosoma margrebowiei</name>
    <dbReference type="NCBI Taxonomy" id="48269"/>
    <lineage>
        <taxon>Eukaryota</taxon>
        <taxon>Metazoa</taxon>
        <taxon>Spiralia</taxon>
        <taxon>Lophotrochozoa</taxon>
        <taxon>Platyhelminthes</taxon>
        <taxon>Trematoda</taxon>
        <taxon>Digenea</taxon>
        <taxon>Strigeidida</taxon>
        <taxon>Schistosomatoidea</taxon>
        <taxon>Schistosomatidae</taxon>
        <taxon>Schistosoma</taxon>
    </lineage>
</organism>
<dbReference type="AlphaFoldDB" id="A0A183M9D8"/>
<dbReference type="EMBL" id="UZAI01008249">
    <property type="protein sequence ID" value="VDP01508.1"/>
    <property type="molecule type" value="Genomic_DNA"/>
</dbReference>
<gene>
    <name evidence="2" type="ORF">SMRZ_LOCUS12663</name>
</gene>
<proteinExistence type="predicted"/>